<dbReference type="PANTHER" id="PTHR34106:SF5">
    <property type="entry name" value="GLYCOSIDASE"/>
    <property type="match status" value="1"/>
</dbReference>
<dbReference type="Pfam" id="PF04041">
    <property type="entry name" value="Glyco_hydro_130"/>
    <property type="match status" value="1"/>
</dbReference>
<dbReference type="PANTHER" id="PTHR34106">
    <property type="entry name" value="GLYCOSIDASE"/>
    <property type="match status" value="1"/>
</dbReference>
<dbReference type="SUPFAM" id="SSF75005">
    <property type="entry name" value="Arabinanase/levansucrase/invertase"/>
    <property type="match status" value="1"/>
</dbReference>
<comment type="similarity">
    <text evidence="3">Belongs to the glycosyl hydrolase 130 family.</text>
</comment>
<dbReference type="Gene3D" id="2.115.10.20">
    <property type="entry name" value="Glycosyl hydrolase domain, family 43"/>
    <property type="match status" value="1"/>
</dbReference>
<keyword evidence="2" id="KW-0808">Transferase</keyword>
<dbReference type="EMBL" id="JASXSZ010000001">
    <property type="protein sequence ID" value="MDL9978724.1"/>
    <property type="molecule type" value="Genomic_DNA"/>
</dbReference>
<evidence type="ECO:0000256" key="1">
    <source>
        <dbReference type="ARBA" id="ARBA00022676"/>
    </source>
</evidence>
<dbReference type="RefSeq" id="WP_286287389.1">
    <property type="nucleotide sequence ID" value="NZ_JASXSZ010000001.1"/>
</dbReference>
<keyword evidence="5" id="KW-1185">Reference proteome</keyword>
<dbReference type="InterPro" id="IPR023296">
    <property type="entry name" value="Glyco_hydro_beta-prop_sf"/>
</dbReference>
<proteinExistence type="inferred from homology"/>
<protein>
    <recommendedName>
        <fullName evidence="6">Glycosyl hydrolase family 32 N-terminal domain-containing protein</fullName>
    </recommendedName>
</protein>
<organism evidence="4 5">
    <name type="scientific">Microbacterium candidum</name>
    <dbReference type="NCBI Taxonomy" id="3041922"/>
    <lineage>
        <taxon>Bacteria</taxon>
        <taxon>Bacillati</taxon>
        <taxon>Actinomycetota</taxon>
        <taxon>Actinomycetes</taxon>
        <taxon>Micrococcales</taxon>
        <taxon>Microbacteriaceae</taxon>
        <taxon>Microbacterium</taxon>
    </lineage>
</organism>
<gene>
    <name evidence="4" type="ORF">QSV35_05240</name>
</gene>
<evidence type="ECO:0000256" key="2">
    <source>
        <dbReference type="ARBA" id="ARBA00022679"/>
    </source>
</evidence>
<evidence type="ECO:0000313" key="4">
    <source>
        <dbReference type="EMBL" id="MDL9978724.1"/>
    </source>
</evidence>
<dbReference type="InterPro" id="IPR007184">
    <property type="entry name" value="Mannoside_phosphorylase"/>
</dbReference>
<name>A0ABT7MW94_9MICO</name>
<reference evidence="4 5" key="1">
    <citation type="submission" date="2023-06" db="EMBL/GenBank/DDBJ databases">
        <title>Microbacterium sp. nov., isolated from a waste landfill.</title>
        <authorList>
            <person name="Wen W."/>
        </authorList>
    </citation>
    <scope>NUCLEOTIDE SEQUENCE [LARGE SCALE GENOMIC DNA]</scope>
    <source>
        <strain evidence="4 5">ASV49</strain>
    </source>
</reference>
<accession>A0ABT7MW94</accession>
<keyword evidence="1" id="KW-0328">Glycosyltransferase</keyword>
<dbReference type="Proteomes" id="UP001235064">
    <property type="component" value="Unassembled WGS sequence"/>
</dbReference>
<sequence>MERLSSEGLRASYEAALEHSDPLTDRISTDQFSRHYTQRPAWAIGPFARDESLTFRPRDQWSDPTGIGWTSSSVFNPSLILDGDALHMFYRASPRKESTASRIGLATYTAEGGWIDSPTNPVVYPTADDELLSCEDPKVYRTENEYVLFYNGIWQAAGSIQAERYPSPGYPIASLGCDVKVATSTDLVHWEKRGLAVPYEVSRLWAKGAVIPRDLTGRAVRVGGQYLMYLSEGCGGSPYIGRSDDLVNWTFTEQPYLDLTAVGGSLLEVSCAVTGHDDSGSIVLDFFYRDASGEFAAAQALYNVDEPFRQLALNRGGSLSWGGLVRYDGDILFAQGWDAPSGTREMYLYRQVTA</sequence>
<evidence type="ECO:0000313" key="5">
    <source>
        <dbReference type="Proteomes" id="UP001235064"/>
    </source>
</evidence>
<evidence type="ECO:0008006" key="6">
    <source>
        <dbReference type="Google" id="ProtNLM"/>
    </source>
</evidence>
<comment type="caution">
    <text evidence="4">The sequence shown here is derived from an EMBL/GenBank/DDBJ whole genome shotgun (WGS) entry which is preliminary data.</text>
</comment>
<evidence type="ECO:0000256" key="3">
    <source>
        <dbReference type="ARBA" id="ARBA00024356"/>
    </source>
</evidence>